<dbReference type="SMART" id="SM00037">
    <property type="entry name" value="CNX"/>
    <property type="match status" value="1"/>
</dbReference>
<keyword evidence="2" id="KW-1003">Cell membrane</keyword>
<evidence type="ECO:0000256" key="6">
    <source>
        <dbReference type="SAM" id="Phobius"/>
    </source>
</evidence>
<dbReference type="PANTHER" id="PTHR11984">
    <property type="entry name" value="CONNEXIN"/>
    <property type="match status" value="1"/>
</dbReference>
<dbReference type="Pfam" id="PF00029">
    <property type="entry name" value="Connexin"/>
    <property type="match status" value="1"/>
</dbReference>
<keyword evidence="9" id="KW-1185">Reference proteome</keyword>
<dbReference type="GO" id="GO:0007267">
    <property type="term" value="P:cell-cell signaling"/>
    <property type="evidence" value="ECO:0007669"/>
    <property type="project" value="TreeGrafter"/>
</dbReference>
<dbReference type="KEGG" id="pbi:103059236"/>
<dbReference type="RefSeq" id="XP_007444675.1">
    <property type="nucleotide sequence ID" value="XM_007444613.3"/>
</dbReference>
<name>A0A9F2RF02_PYTBI</name>
<keyword evidence="4 6" id="KW-1133">Transmembrane helix</keyword>
<proteinExistence type="predicted"/>
<protein>
    <submittedName>
        <fullName evidence="10">Gap junction delta-4 protein-like</fullName>
    </submittedName>
</protein>
<evidence type="ECO:0000313" key="9">
    <source>
        <dbReference type="Proteomes" id="UP000695026"/>
    </source>
</evidence>
<keyword evidence="5 6" id="KW-0472">Membrane</keyword>
<dbReference type="InterPro" id="IPR038359">
    <property type="entry name" value="Connexin_N_sf"/>
</dbReference>
<evidence type="ECO:0000313" key="10">
    <source>
        <dbReference type="RefSeq" id="XP_007444675.1"/>
    </source>
</evidence>
<accession>A0A9F2RF02</accession>
<keyword evidence="3 6" id="KW-0812">Transmembrane</keyword>
<evidence type="ECO:0000256" key="5">
    <source>
        <dbReference type="ARBA" id="ARBA00023136"/>
    </source>
</evidence>
<dbReference type="GO" id="GO:0005243">
    <property type="term" value="F:gap junction channel activity"/>
    <property type="evidence" value="ECO:0007669"/>
    <property type="project" value="TreeGrafter"/>
</dbReference>
<dbReference type="GO" id="GO:0005922">
    <property type="term" value="C:connexin complex"/>
    <property type="evidence" value="ECO:0007669"/>
    <property type="project" value="InterPro"/>
</dbReference>
<dbReference type="Proteomes" id="UP000695026">
    <property type="component" value="Unplaced"/>
</dbReference>
<feature type="transmembrane region" description="Helical" evidence="6">
    <location>
        <begin position="20"/>
        <end position="42"/>
    </location>
</feature>
<dbReference type="InterPro" id="IPR013092">
    <property type="entry name" value="Connexin_N"/>
</dbReference>
<dbReference type="AlphaFoldDB" id="A0A9F2RF02"/>
<comment type="subcellular location">
    <subcellularLocation>
        <location evidence="1">Cell membrane</location>
        <topology evidence="1">Multi-pass membrane protein</topology>
    </subcellularLocation>
</comment>
<evidence type="ECO:0000256" key="1">
    <source>
        <dbReference type="ARBA" id="ARBA00004651"/>
    </source>
</evidence>
<evidence type="ECO:0000259" key="8">
    <source>
        <dbReference type="SMART" id="SM01089"/>
    </source>
</evidence>
<organism evidence="9 10">
    <name type="scientific">Python bivittatus</name>
    <name type="common">Burmese python</name>
    <name type="synonym">Python molurus bivittatus</name>
    <dbReference type="NCBI Taxonomy" id="176946"/>
    <lineage>
        <taxon>Eukaryota</taxon>
        <taxon>Metazoa</taxon>
        <taxon>Chordata</taxon>
        <taxon>Craniata</taxon>
        <taxon>Vertebrata</taxon>
        <taxon>Euteleostomi</taxon>
        <taxon>Lepidosauria</taxon>
        <taxon>Squamata</taxon>
        <taxon>Bifurcata</taxon>
        <taxon>Unidentata</taxon>
        <taxon>Episquamata</taxon>
        <taxon>Toxicofera</taxon>
        <taxon>Serpentes</taxon>
        <taxon>Henophidia</taxon>
        <taxon>Pythonidae</taxon>
        <taxon>Python</taxon>
    </lineage>
</organism>
<reference evidence="10" key="1">
    <citation type="submission" date="2025-08" db="UniProtKB">
        <authorList>
            <consortium name="RefSeq"/>
        </authorList>
    </citation>
    <scope>IDENTIFICATION</scope>
    <source>
        <tissue evidence="10">Liver</tissue>
    </source>
</reference>
<feature type="transmembrane region" description="Helical" evidence="6">
    <location>
        <begin position="214"/>
        <end position="237"/>
    </location>
</feature>
<feature type="domain" description="Connexin N-terminal" evidence="7">
    <location>
        <begin position="46"/>
        <end position="79"/>
    </location>
</feature>
<evidence type="ECO:0000256" key="4">
    <source>
        <dbReference type="ARBA" id="ARBA00022989"/>
    </source>
</evidence>
<feature type="domain" description="Connexin cysteine-rich" evidence="8">
    <location>
        <begin position="168"/>
        <end position="236"/>
    </location>
</feature>
<dbReference type="PANTHER" id="PTHR11984:SF3">
    <property type="entry name" value="GAP JUNCTION DELTA-4 PROTEIN"/>
    <property type="match status" value="1"/>
</dbReference>
<evidence type="ECO:0000259" key="7">
    <source>
        <dbReference type="SMART" id="SM00037"/>
    </source>
</evidence>
<sequence length="299" mass="33921">MSSDMKHWDLFTFSFLLLNYNVTIMGKIWLILILMRLTVILLGPYPLYEDELGAFECNTQQRGCTSMCYDAFAGVSQVRFWLLELILMLLPFAVFAIYILHSVVKQVVEVYSLPCSYCKQAKVSAGFTVTEIASDDTTRTRITCGAHELAIPDFSQTYTVQLLLRMIIESGFRIGNLKYNSFGFFVEKLYKCNVDPCPNQVECFVPRSTEKSAMIIVLWIVSGFSLLLGFVDLFLVARSHRNKLGEISMEEKCRISMHQQGEPSRVLSNLGNADVSEDCGNVPMESYQKECHPAKDNTL</sequence>
<evidence type="ECO:0000256" key="3">
    <source>
        <dbReference type="ARBA" id="ARBA00022692"/>
    </source>
</evidence>
<evidence type="ECO:0000256" key="2">
    <source>
        <dbReference type="ARBA" id="ARBA00022475"/>
    </source>
</evidence>
<gene>
    <name evidence="10" type="primary">LOC103059236</name>
</gene>
<dbReference type="OrthoDB" id="9943496at2759"/>
<dbReference type="SMART" id="SM01089">
    <property type="entry name" value="Connexin_CCC"/>
    <property type="match status" value="1"/>
</dbReference>
<dbReference type="OMA" id="CTRPPCT"/>
<dbReference type="InterPro" id="IPR000500">
    <property type="entry name" value="Connexin"/>
</dbReference>
<feature type="transmembrane region" description="Helical" evidence="6">
    <location>
        <begin position="80"/>
        <end position="100"/>
    </location>
</feature>
<dbReference type="InterPro" id="IPR019570">
    <property type="entry name" value="Connexin_CCC"/>
</dbReference>
<dbReference type="GeneID" id="103059236"/>
<dbReference type="PRINTS" id="PR00206">
    <property type="entry name" value="CONNEXIN"/>
</dbReference>
<dbReference type="Gene3D" id="1.20.1440.80">
    <property type="entry name" value="Gap junction channel protein cysteine-rich domain"/>
    <property type="match status" value="1"/>
</dbReference>